<dbReference type="Proteomes" id="UP001321700">
    <property type="component" value="Unassembled WGS sequence"/>
</dbReference>
<dbReference type="EMBL" id="JAVBIK010000001">
    <property type="protein sequence ID" value="MDT7520137.1"/>
    <property type="molecule type" value="Genomic_DNA"/>
</dbReference>
<gene>
    <name evidence="1" type="ORF">RAE19_15720</name>
</gene>
<comment type="caution">
    <text evidence="1">The sequence shown here is derived from an EMBL/GenBank/DDBJ whole genome shotgun (WGS) entry which is preliminary data.</text>
</comment>
<organism evidence="1 2">
    <name type="scientific">Rhodoferax potami</name>
    <dbReference type="NCBI Taxonomy" id="3068338"/>
    <lineage>
        <taxon>Bacteria</taxon>
        <taxon>Pseudomonadati</taxon>
        <taxon>Pseudomonadota</taxon>
        <taxon>Betaproteobacteria</taxon>
        <taxon>Burkholderiales</taxon>
        <taxon>Comamonadaceae</taxon>
        <taxon>Rhodoferax</taxon>
    </lineage>
</organism>
<evidence type="ECO:0000313" key="2">
    <source>
        <dbReference type="Proteomes" id="UP001321700"/>
    </source>
</evidence>
<sequence length="296" mass="32837">MFTVLGGLMGCSPADTERPLTYVDTPPADSAPVYRLAVHPLYNPHKLTEIYRPLINYLNARIPGVRMEIEASRDYAAYEAKIRNAGPAFLLPNPLQTLLAQQSGYRVIAMAGDPKDFKGIFIVRKDSGIRKPEDLKGKAVSYPSPTALAAAIMPQAFLHSQGLRVMQDIENQYVGSQESAILNTYMGTSAAAATWPPPWRVFQKDHPEEAAQLQQIWETPHLINNSVMVHARVPEKLAKEVQALLLGLNQSPEGKQILQSLETAVFAAADDRSYEVVRNYLQEFETTVRPVMLPTP</sequence>
<dbReference type="PANTHER" id="PTHR35841:SF1">
    <property type="entry name" value="PHOSPHONATES-BINDING PERIPLASMIC PROTEIN"/>
    <property type="match status" value="1"/>
</dbReference>
<proteinExistence type="predicted"/>
<keyword evidence="2" id="KW-1185">Reference proteome</keyword>
<evidence type="ECO:0000313" key="1">
    <source>
        <dbReference type="EMBL" id="MDT7520137.1"/>
    </source>
</evidence>
<dbReference type="Gene3D" id="3.40.190.10">
    <property type="entry name" value="Periplasmic binding protein-like II"/>
    <property type="match status" value="2"/>
</dbReference>
<protein>
    <submittedName>
        <fullName evidence="1">Phosphate/phosphite/phosphonate ABC transporter substrate-binding protein</fullName>
    </submittedName>
</protein>
<reference evidence="1 2" key="1">
    <citation type="submission" date="2023-08" db="EMBL/GenBank/DDBJ databases">
        <title>Rhodoferax potami sp. nov. and Rhodoferax mekongensis sp. nov., isolated from the Mekong River in Thailand.</title>
        <authorList>
            <person name="Kitikhun S."/>
            <person name="Charoenyingcharoen P."/>
            <person name="Siriarchawattana P."/>
            <person name="Likhitrattanapisal S."/>
            <person name="Nilsakha T."/>
            <person name="Chanpet A."/>
            <person name="Rattanawaree P."/>
            <person name="Ingsriswang S."/>
        </authorList>
    </citation>
    <scope>NUCLEOTIDE SEQUENCE [LARGE SCALE GENOMIC DNA]</scope>
    <source>
        <strain evidence="1 2">TBRC 17660</strain>
    </source>
</reference>
<dbReference type="PANTHER" id="PTHR35841">
    <property type="entry name" value="PHOSPHONATES-BINDING PERIPLASMIC PROTEIN"/>
    <property type="match status" value="1"/>
</dbReference>
<dbReference type="SUPFAM" id="SSF53850">
    <property type="entry name" value="Periplasmic binding protein-like II"/>
    <property type="match status" value="1"/>
</dbReference>
<name>A0ABU3KQW1_9BURK</name>
<dbReference type="RefSeq" id="WP_313875767.1">
    <property type="nucleotide sequence ID" value="NZ_JAVBIK010000001.1"/>
</dbReference>
<dbReference type="Pfam" id="PF12974">
    <property type="entry name" value="Phosphonate-bd"/>
    <property type="match status" value="1"/>
</dbReference>
<accession>A0ABU3KQW1</accession>